<keyword evidence="3" id="KW-1185">Reference proteome</keyword>
<proteinExistence type="predicted"/>
<sequence length="511" mass="57225">MFTEKDNEDIKARGSNPLTVKQQIDNFISGFPFLQIIKPATVGDGIIQLNEADTLAHIRQFDEKTAGGASLLKFVPASGAASRMFKALYEAKDALEAGASEKDVKSKKDIQYFFDNLTKFAFYPDLAQVAGKSPNELSALEVLKLVLTEDGLNYGNLPKGLLKFHSYKESNRTSFEEHCVEGALYAQKSNNSIDIHFTVSPEHQEKFEEHLADIKSKYEQQFGAKYTIAFSQQKPKTDTIAVTPENEPFRKDDGSLLFRPGGHGALIANLGELDADIIFIKNIDNVVPDYLKPETVKYKKALAGLLFSLQEKIFSYQQVFDTHHYSALQSVFLAEAASFLENVLNVKPPTNQYYTEKEELYHYLKNKFNRPIRICGMVRNEGEPGGGPFWAKNSDDSVSLQVVESSQIDFSDQKQKALVESATHFNPVDLVCACKNYKGEKFDLAAFVDPATGFISKKSLNGKDLKAQELPGLWNGAMADWNTLFVEVPIQTFNPVKTVNDLLRKEHQPEE</sequence>
<evidence type="ECO:0000313" key="3">
    <source>
        <dbReference type="Proteomes" id="UP000243525"/>
    </source>
</evidence>
<name>A0A2T5BZ56_9BACT</name>
<reference evidence="2 3" key="1">
    <citation type="submission" date="2018-04" db="EMBL/GenBank/DDBJ databases">
        <title>Genomic Encyclopedia of Archaeal and Bacterial Type Strains, Phase II (KMG-II): from individual species to whole genera.</title>
        <authorList>
            <person name="Goeker M."/>
        </authorList>
    </citation>
    <scope>NUCLEOTIDE SEQUENCE [LARGE SCALE GENOMIC DNA]</scope>
    <source>
        <strain evidence="2 3">DSM 28823</strain>
    </source>
</reference>
<dbReference type="InterPro" id="IPR029044">
    <property type="entry name" value="Nucleotide-diphossugar_trans"/>
</dbReference>
<dbReference type="AlphaFoldDB" id="A0A2T5BZ56"/>
<gene>
    <name evidence="2" type="ORF">C8N47_11667</name>
</gene>
<protein>
    <submittedName>
        <fullName evidence="2">Uncharacterized protein DUF4301</fullName>
    </submittedName>
</protein>
<dbReference type="Proteomes" id="UP000243525">
    <property type="component" value="Unassembled WGS sequence"/>
</dbReference>
<dbReference type="InterPro" id="IPR025393">
    <property type="entry name" value="DUF4301"/>
</dbReference>
<accession>A0A2T5BZ56</accession>
<dbReference type="OrthoDB" id="5572060at2"/>
<evidence type="ECO:0000313" key="2">
    <source>
        <dbReference type="EMBL" id="PTN07542.1"/>
    </source>
</evidence>
<comment type="caution">
    <text evidence="2">The sequence shown here is derived from an EMBL/GenBank/DDBJ whole genome shotgun (WGS) entry which is preliminary data.</text>
</comment>
<dbReference type="RefSeq" id="WP_107823235.1">
    <property type="nucleotide sequence ID" value="NZ_OY782574.1"/>
</dbReference>
<evidence type="ECO:0000259" key="1">
    <source>
        <dbReference type="Pfam" id="PF14134"/>
    </source>
</evidence>
<dbReference type="Pfam" id="PF14134">
    <property type="entry name" value="DUF4301"/>
    <property type="match status" value="1"/>
</dbReference>
<dbReference type="SUPFAM" id="SSF53448">
    <property type="entry name" value="Nucleotide-diphospho-sugar transferases"/>
    <property type="match status" value="1"/>
</dbReference>
<feature type="domain" description="DUF4301" evidence="1">
    <location>
        <begin position="3"/>
        <end position="508"/>
    </location>
</feature>
<organism evidence="2 3">
    <name type="scientific">Mangrovibacterium marinum</name>
    <dbReference type="NCBI Taxonomy" id="1639118"/>
    <lineage>
        <taxon>Bacteria</taxon>
        <taxon>Pseudomonadati</taxon>
        <taxon>Bacteroidota</taxon>
        <taxon>Bacteroidia</taxon>
        <taxon>Marinilabiliales</taxon>
        <taxon>Prolixibacteraceae</taxon>
        <taxon>Mangrovibacterium</taxon>
    </lineage>
</organism>
<dbReference type="EMBL" id="QAAD01000016">
    <property type="protein sequence ID" value="PTN07542.1"/>
    <property type="molecule type" value="Genomic_DNA"/>
</dbReference>